<dbReference type="AlphaFoldDB" id="A0A4D4L8U6"/>
<comment type="caution">
    <text evidence="2">The sequence shown here is derived from an EMBL/GenBank/DDBJ whole genome shotgun (WGS) entry which is preliminary data.</text>
</comment>
<dbReference type="EMBL" id="BJHW01000001">
    <property type="protein sequence ID" value="GDY54938.1"/>
    <property type="molecule type" value="Genomic_DNA"/>
</dbReference>
<reference evidence="2 3" key="1">
    <citation type="journal article" date="2020" name="Int. J. Syst. Evol. Microbiol.">
        <title>Reclassification of Streptomyces castelarensis and Streptomyces sporoclivatus as later heterotypic synonyms of Streptomyces antimycoticus.</title>
        <authorList>
            <person name="Komaki H."/>
            <person name="Tamura T."/>
        </authorList>
    </citation>
    <scope>NUCLEOTIDE SEQUENCE [LARGE SCALE GENOMIC DNA]</scope>
    <source>
        <strain evidence="2 3">NBRC 13459</strain>
    </source>
</reference>
<accession>A0A4D4L8U6</accession>
<protein>
    <submittedName>
        <fullName evidence="2">Uncharacterized protein</fullName>
    </submittedName>
</protein>
<dbReference type="Proteomes" id="UP000301309">
    <property type="component" value="Unassembled WGS sequence"/>
</dbReference>
<evidence type="ECO:0000313" key="3">
    <source>
        <dbReference type="Proteomes" id="UP000301309"/>
    </source>
</evidence>
<gene>
    <name evidence="2" type="ORF">SVIO_055610</name>
</gene>
<organism evidence="2 3">
    <name type="scientific">Streptomyces violaceusniger</name>
    <dbReference type="NCBI Taxonomy" id="68280"/>
    <lineage>
        <taxon>Bacteria</taxon>
        <taxon>Bacillati</taxon>
        <taxon>Actinomycetota</taxon>
        <taxon>Actinomycetes</taxon>
        <taxon>Kitasatosporales</taxon>
        <taxon>Streptomycetaceae</taxon>
        <taxon>Streptomyces</taxon>
        <taxon>Streptomyces violaceusniger group</taxon>
    </lineage>
</organism>
<name>A0A4D4L8U6_STRVO</name>
<evidence type="ECO:0000313" key="2">
    <source>
        <dbReference type="EMBL" id="GDY54938.1"/>
    </source>
</evidence>
<evidence type="ECO:0000256" key="1">
    <source>
        <dbReference type="SAM" id="MobiDB-lite"/>
    </source>
</evidence>
<sequence length="102" mass="10322">MGGMNGAGAADVSQDARGGAIQRYMDGEPCATGTRSTIVTTRRGALYRNRKARQPEGAGTETRRNQAARGPNGAGTTRPLAGTSAPEADSEGIPALPVIGAP</sequence>
<proteinExistence type="predicted"/>
<feature type="region of interest" description="Disordered" evidence="1">
    <location>
        <begin position="42"/>
        <end position="102"/>
    </location>
</feature>
<keyword evidence="3" id="KW-1185">Reference proteome</keyword>